<name>A0A5A9NC76_9TELE</name>
<evidence type="ECO:0000313" key="1">
    <source>
        <dbReference type="EMBL" id="KAA0706656.1"/>
    </source>
</evidence>
<evidence type="ECO:0000313" key="2">
    <source>
        <dbReference type="Proteomes" id="UP000324632"/>
    </source>
</evidence>
<sequence length="93" mass="10626">MFTYWRKRGAYELEPLPSSLTQLGMDRFWWSSSLEVIYDVYDEKAAQEEECVLCQHPECMDHRHATKGPVVVSIIGSPQVLPGCEVIALAIRL</sequence>
<comment type="caution">
    <text evidence="1">The sequence shown here is derived from an EMBL/GenBank/DDBJ whole genome shotgun (WGS) entry which is preliminary data.</text>
</comment>
<proteinExistence type="predicted"/>
<protein>
    <submittedName>
        <fullName evidence="1">Uncharacterized protein</fullName>
    </submittedName>
</protein>
<dbReference type="Proteomes" id="UP000324632">
    <property type="component" value="Chromosome 20"/>
</dbReference>
<reference evidence="1 2" key="1">
    <citation type="journal article" date="2019" name="Mol. Ecol. Resour.">
        <title>Chromosome-level genome assembly of Triplophysa tibetana, a fish adapted to the harsh high-altitude environment of the Tibetan Plateau.</title>
        <authorList>
            <person name="Yang X."/>
            <person name="Liu H."/>
            <person name="Ma Z."/>
            <person name="Zou Y."/>
            <person name="Zou M."/>
            <person name="Mao Y."/>
            <person name="Li X."/>
            <person name="Wang H."/>
            <person name="Chen T."/>
            <person name="Wang W."/>
            <person name="Yang R."/>
        </authorList>
    </citation>
    <scope>NUCLEOTIDE SEQUENCE [LARGE SCALE GENOMIC DNA]</scope>
    <source>
        <strain evidence="1">TTIB1903HZAU</strain>
        <tissue evidence="1">Muscle</tissue>
    </source>
</reference>
<gene>
    <name evidence="1" type="ORF">E1301_Tti014018</name>
</gene>
<keyword evidence="2" id="KW-1185">Reference proteome</keyword>
<accession>A0A5A9NC76</accession>
<dbReference type="AlphaFoldDB" id="A0A5A9NC76"/>
<dbReference type="EMBL" id="SOYY01000020">
    <property type="protein sequence ID" value="KAA0706656.1"/>
    <property type="molecule type" value="Genomic_DNA"/>
</dbReference>
<organism evidence="1 2">
    <name type="scientific">Triplophysa tibetana</name>
    <dbReference type="NCBI Taxonomy" id="1572043"/>
    <lineage>
        <taxon>Eukaryota</taxon>
        <taxon>Metazoa</taxon>
        <taxon>Chordata</taxon>
        <taxon>Craniata</taxon>
        <taxon>Vertebrata</taxon>
        <taxon>Euteleostomi</taxon>
        <taxon>Actinopterygii</taxon>
        <taxon>Neopterygii</taxon>
        <taxon>Teleostei</taxon>
        <taxon>Ostariophysi</taxon>
        <taxon>Cypriniformes</taxon>
        <taxon>Nemacheilidae</taxon>
        <taxon>Triplophysa</taxon>
    </lineage>
</organism>